<name>A0A1I7LA49_9BURK</name>
<dbReference type="EMBL" id="FPBO01000025">
    <property type="protein sequence ID" value="SFV06565.1"/>
    <property type="molecule type" value="Genomic_DNA"/>
</dbReference>
<reference evidence="2" key="1">
    <citation type="submission" date="2016-10" db="EMBL/GenBank/DDBJ databases">
        <authorList>
            <person name="Varghese N."/>
            <person name="Submissions S."/>
        </authorList>
    </citation>
    <scope>NUCLEOTIDE SEQUENCE [LARGE SCALE GENOMIC DNA]</scope>
    <source>
        <strain evidence="2">CGMCC 1.11014</strain>
    </source>
</reference>
<accession>A0A1I7LA49</accession>
<sequence length="237" mass="24685">MGKTWLAGVCLALAGGVAAGQEAPDSVRMEGGQVLVRFRTMTVLLDPSGDAASMPPVDLVLLRGCGERQRAWLARQTLDRSVVVAAGRPCAAELRGQGVRRAQVLGLWGAYALRRGAVSVRLTVMPGAGPRAAAWLGDAAPEDAAQDQSLGVMLDFSDGAHGALRLYAGGDADDVDLAAIPQRFPGADLAVVRRDGEPLLGAVETRRDGSRVMRMVALAPDAAYRIPAARAAGAKPR</sequence>
<dbReference type="Proteomes" id="UP000199391">
    <property type="component" value="Unassembled WGS sequence"/>
</dbReference>
<gene>
    <name evidence="1" type="ORF">SAMN05216552_102576</name>
</gene>
<proteinExistence type="predicted"/>
<dbReference type="STRING" id="1035707.SAMN05216552_102576"/>
<evidence type="ECO:0000313" key="2">
    <source>
        <dbReference type="Proteomes" id="UP000199391"/>
    </source>
</evidence>
<evidence type="ECO:0000313" key="1">
    <source>
        <dbReference type="EMBL" id="SFV06565.1"/>
    </source>
</evidence>
<protein>
    <submittedName>
        <fullName evidence="1">Uncharacterized protein</fullName>
    </submittedName>
</protein>
<dbReference type="RefSeq" id="WP_143133288.1">
    <property type="nucleotide sequence ID" value="NZ_FPBO01000025.1"/>
</dbReference>
<organism evidence="1 2">
    <name type="scientific">Pseudoduganella namucuonensis</name>
    <dbReference type="NCBI Taxonomy" id="1035707"/>
    <lineage>
        <taxon>Bacteria</taxon>
        <taxon>Pseudomonadati</taxon>
        <taxon>Pseudomonadota</taxon>
        <taxon>Betaproteobacteria</taxon>
        <taxon>Burkholderiales</taxon>
        <taxon>Oxalobacteraceae</taxon>
        <taxon>Telluria group</taxon>
        <taxon>Pseudoduganella</taxon>
    </lineage>
</organism>
<dbReference type="OrthoDB" id="9805728at2"/>
<keyword evidence="2" id="KW-1185">Reference proteome</keyword>
<dbReference type="AlphaFoldDB" id="A0A1I7LA49"/>